<keyword evidence="3" id="KW-0808">Transferase</keyword>
<feature type="transmembrane region" description="Helical" evidence="1">
    <location>
        <begin position="127"/>
        <end position="146"/>
    </location>
</feature>
<feature type="domain" description="Signal transduction histidine kinase internal region" evidence="2">
    <location>
        <begin position="167"/>
        <end position="244"/>
    </location>
</feature>
<sequence>MDQGLKMHRNISFLIHILAWILIGAVLFLLGPLSWNTTLPMEFWYRQLTLMVILVAFFYTNKDIFVPLLLFKGKTWFFLLLIFGLCFALMYAMEYFENLIHLPELMHKAFHPDDNKPFKPKRDYIDIFMLLVLLLAAGISTSVAAVQKWQADEALRRQLDQQRISSELSYLKAQINPHFFFNTLNNIYSLTSIDVESARIALHKLSRMMRYVLYETEKDQTLLSKEIGFIKDFIELMKLRISEKVKIQLDIAENFEDRVVAPMLLLPFVENCFKHGVSSRQPSIISIKIHAQENVLTLETSNKIVPKNPGSPESGQQGIGLANTKRRLSLLYHHKHELTIDDQNPENEYHVTLKINLA</sequence>
<dbReference type="InterPro" id="IPR036890">
    <property type="entry name" value="HATPase_C_sf"/>
</dbReference>
<gene>
    <name evidence="3" type="ORF">FKX85_18005</name>
</gene>
<organism evidence="3 4">
    <name type="scientific">Echinicola soli</name>
    <dbReference type="NCBI Taxonomy" id="2591634"/>
    <lineage>
        <taxon>Bacteria</taxon>
        <taxon>Pseudomonadati</taxon>
        <taxon>Bacteroidota</taxon>
        <taxon>Cytophagia</taxon>
        <taxon>Cytophagales</taxon>
        <taxon>Cyclobacteriaceae</taxon>
        <taxon>Echinicola</taxon>
    </lineage>
</organism>
<dbReference type="GO" id="GO:0016020">
    <property type="term" value="C:membrane"/>
    <property type="evidence" value="ECO:0007669"/>
    <property type="project" value="InterPro"/>
</dbReference>
<dbReference type="GO" id="GO:0000155">
    <property type="term" value="F:phosphorelay sensor kinase activity"/>
    <property type="evidence" value="ECO:0007669"/>
    <property type="project" value="InterPro"/>
</dbReference>
<dbReference type="PANTHER" id="PTHR34220:SF7">
    <property type="entry name" value="SENSOR HISTIDINE KINASE YPDA"/>
    <property type="match status" value="1"/>
</dbReference>
<reference evidence="3 4" key="1">
    <citation type="submission" date="2019-06" db="EMBL/GenBank/DDBJ databases">
        <title>Echinicola alkalisoli sp. nov. isolated from saline soil.</title>
        <authorList>
            <person name="Sun J.-Q."/>
            <person name="Xu L."/>
        </authorList>
    </citation>
    <scope>NUCLEOTIDE SEQUENCE [LARGE SCALE GENOMIC DNA]</scope>
    <source>
        <strain evidence="3 4">LN3S3</strain>
    </source>
</reference>
<keyword evidence="4" id="KW-1185">Reference proteome</keyword>
<feature type="transmembrane region" description="Helical" evidence="1">
    <location>
        <begin position="73"/>
        <end position="93"/>
    </location>
</feature>
<protein>
    <submittedName>
        <fullName evidence="3">Histidine kinase</fullName>
    </submittedName>
</protein>
<name>A0A514CMA2_9BACT</name>
<evidence type="ECO:0000313" key="3">
    <source>
        <dbReference type="EMBL" id="QDH80834.1"/>
    </source>
</evidence>
<keyword evidence="1" id="KW-0812">Transmembrane</keyword>
<dbReference type="AlphaFoldDB" id="A0A514CMA2"/>
<dbReference type="InterPro" id="IPR010559">
    <property type="entry name" value="Sig_transdc_His_kin_internal"/>
</dbReference>
<dbReference type="InterPro" id="IPR050640">
    <property type="entry name" value="Bact_2-comp_sensor_kinase"/>
</dbReference>
<evidence type="ECO:0000256" key="1">
    <source>
        <dbReference type="SAM" id="Phobius"/>
    </source>
</evidence>
<feature type="transmembrane region" description="Helical" evidence="1">
    <location>
        <begin position="43"/>
        <end position="61"/>
    </location>
</feature>
<feature type="transmembrane region" description="Helical" evidence="1">
    <location>
        <begin position="12"/>
        <end position="31"/>
    </location>
</feature>
<dbReference type="Gene3D" id="3.30.565.10">
    <property type="entry name" value="Histidine kinase-like ATPase, C-terminal domain"/>
    <property type="match status" value="1"/>
</dbReference>
<dbReference type="PANTHER" id="PTHR34220">
    <property type="entry name" value="SENSOR HISTIDINE KINASE YPDA"/>
    <property type="match status" value="1"/>
</dbReference>
<accession>A0A514CMA2</accession>
<keyword evidence="3" id="KW-0418">Kinase</keyword>
<dbReference type="Proteomes" id="UP000316614">
    <property type="component" value="Chromosome"/>
</dbReference>
<dbReference type="EMBL" id="CP041253">
    <property type="protein sequence ID" value="QDH80834.1"/>
    <property type="molecule type" value="Genomic_DNA"/>
</dbReference>
<keyword evidence="1" id="KW-0472">Membrane</keyword>
<dbReference type="Pfam" id="PF06580">
    <property type="entry name" value="His_kinase"/>
    <property type="match status" value="1"/>
</dbReference>
<dbReference type="SUPFAM" id="SSF55874">
    <property type="entry name" value="ATPase domain of HSP90 chaperone/DNA topoisomerase II/histidine kinase"/>
    <property type="match status" value="1"/>
</dbReference>
<dbReference type="OrthoDB" id="9792992at2"/>
<dbReference type="RefSeq" id="WP_141616055.1">
    <property type="nucleotide sequence ID" value="NZ_CP041253.1"/>
</dbReference>
<dbReference type="KEGG" id="echi:FKX85_18005"/>
<keyword evidence="1" id="KW-1133">Transmembrane helix</keyword>
<evidence type="ECO:0000259" key="2">
    <source>
        <dbReference type="Pfam" id="PF06580"/>
    </source>
</evidence>
<evidence type="ECO:0000313" key="4">
    <source>
        <dbReference type="Proteomes" id="UP000316614"/>
    </source>
</evidence>
<proteinExistence type="predicted"/>